<keyword evidence="3" id="KW-1185">Reference proteome</keyword>
<sequence length="185" mass="19883">MVLSFVSQSGELEPVGSMLFTAKPQIPSRGLDPPTCSFHSTSNPVLGPRSSHVAAGPVSDLTIPCVRSRSDHASPPSTIQSRPDVSTSSIPNSNRHVHLAYTQPPQSQNFKQQFSPRDEPSTTETPFEGVALLLLLLQPSSIFLTSSAAQAQLYSMFEPDCCSLLCGAPVSSTDVVVKLTHMYRT</sequence>
<evidence type="ECO:0000313" key="3">
    <source>
        <dbReference type="Proteomes" id="UP000799428"/>
    </source>
</evidence>
<dbReference type="EMBL" id="MU005787">
    <property type="protein sequence ID" value="KAF2703495.1"/>
    <property type="molecule type" value="Genomic_DNA"/>
</dbReference>
<protein>
    <submittedName>
        <fullName evidence="2">Uncharacterized protein</fullName>
    </submittedName>
</protein>
<feature type="compositionally biased region" description="Polar residues" evidence="1">
    <location>
        <begin position="103"/>
        <end position="115"/>
    </location>
</feature>
<dbReference type="Proteomes" id="UP000799428">
    <property type="component" value="Unassembled WGS sequence"/>
</dbReference>
<proteinExistence type="predicted"/>
<dbReference type="AlphaFoldDB" id="A0A6G1JTC2"/>
<reference evidence="2" key="1">
    <citation type="journal article" date="2020" name="Stud. Mycol.">
        <title>101 Dothideomycetes genomes: a test case for predicting lifestyles and emergence of pathogens.</title>
        <authorList>
            <person name="Haridas S."/>
            <person name="Albert R."/>
            <person name="Binder M."/>
            <person name="Bloem J."/>
            <person name="Labutti K."/>
            <person name="Salamov A."/>
            <person name="Andreopoulos B."/>
            <person name="Baker S."/>
            <person name="Barry K."/>
            <person name="Bills G."/>
            <person name="Bluhm B."/>
            <person name="Cannon C."/>
            <person name="Castanera R."/>
            <person name="Culley D."/>
            <person name="Daum C."/>
            <person name="Ezra D."/>
            <person name="Gonzalez J."/>
            <person name="Henrissat B."/>
            <person name="Kuo A."/>
            <person name="Liang C."/>
            <person name="Lipzen A."/>
            <person name="Lutzoni F."/>
            <person name="Magnuson J."/>
            <person name="Mondo S."/>
            <person name="Nolan M."/>
            <person name="Ohm R."/>
            <person name="Pangilinan J."/>
            <person name="Park H.-J."/>
            <person name="Ramirez L."/>
            <person name="Alfaro M."/>
            <person name="Sun H."/>
            <person name="Tritt A."/>
            <person name="Yoshinaga Y."/>
            <person name="Zwiers L.-H."/>
            <person name="Turgeon B."/>
            <person name="Goodwin S."/>
            <person name="Spatafora J."/>
            <person name="Crous P."/>
            <person name="Grigoriev I."/>
        </authorList>
    </citation>
    <scope>NUCLEOTIDE SEQUENCE</scope>
    <source>
        <strain evidence="2">CBS 279.74</strain>
    </source>
</reference>
<accession>A0A6G1JTC2</accession>
<evidence type="ECO:0000256" key="1">
    <source>
        <dbReference type="SAM" id="MobiDB-lite"/>
    </source>
</evidence>
<gene>
    <name evidence="2" type="ORF">K504DRAFT_179306</name>
</gene>
<feature type="region of interest" description="Disordered" evidence="1">
    <location>
        <begin position="67"/>
        <end position="124"/>
    </location>
</feature>
<feature type="compositionally biased region" description="Polar residues" evidence="1">
    <location>
        <begin position="75"/>
        <end position="94"/>
    </location>
</feature>
<organism evidence="2 3">
    <name type="scientific">Pleomassaria siparia CBS 279.74</name>
    <dbReference type="NCBI Taxonomy" id="1314801"/>
    <lineage>
        <taxon>Eukaryota</taxon>
        <taxon>Fungi</taxon>
        <taxon>Dikarya</taxon>
        <taxon>Ascomycota</taxon>
        <taxon>Pezizomycotina</taxon>
        <taxon>Dothideomycetes</taxon>
        <taxon>Pleosporomycetidae</taxon>
        <taxon>Pleosporales</taxon>
        <taxon>Pleomassariaceae</taxon>
        <taxon>Pleomassaria</taxon>
    </lineage>
</organism>
<evidence type="ECO:0000313" key="2">
    <source>
        <dbReference type="EMBL" id="KAF2703495.1"/>
    </source>
</evidence>
<name>A0A6G1JTC2_9PLEO</name>